<dbReference type="STRING" id="246199.CUS_4761"/>
<gene>
    <name evidence="1" type="ORF">CUS_4761</name>
</gene>
<accession>E9S8D5</accession>
<keyword evidence="2" id="KW-1185">Reference proteome</keyword>
<evidence type="ECO:0000313" key="1">
    <source>
        <dbReference type="EMBL" id="EGC04458.1"/>
    </source>
</evidence>
<dbReference type="Proteomes" id="UP000004259">
    <property type="component" value="Unassembled WGS sequence"/>
</dbReference>
<name>E9S8D5_RUMAL</name>
<dbReference type="EMBL" id="ADKM02000021">
    <property type="protein sequence ID" value="EGC04458.1"/>
    <property type="molecule type" value="Genomic_DNA"/>
</dbReference>
<sequence length="59" mass="7230">MKLFHDPAQQVEKFSSHVYIIHYFSVEINISLQIEKIALQNEKCFRNSEKRREIKRFVY</sequence>
<reference evidence="1 2" key="1">
    <citation type="submission" date="2011-02" db="EMBL/GenBank/DDBJ databases">
        <authorList>
            <person name="Nelson K.E."/>
            <person name="Sutton G."/>
            <person name="Torralba M."/>
            <person name="Durkin S."/>
            <person name="Harkins D."/>
            <person name="Montgomery R."/>
            <person name="Ziemer C."/>
            <person name="Klaassens E."/>
            <person name="Ocuiv P."/>
            <person name="Morrison M."/>
        </authorList>
    </citation>
    <scope>NUCLEOTIDE SEQUENCE [LARGE SCALE GENOMIC DNA]</scope>
    <source>
        <strain evidence="1 2">8</strain>
    </source>
</reference>
<organism evidence="1 2">
    <name type="scientific">Ruminococcus albus 8</name>
    <dbReference type="NCBI Taxonomy" id="246199"/>
    <lineage>
        <taxon>Bacteria</taxon>
        <taxon>Bacillati</taxon>
        <taxon>Bacillota</taxon>
        <taxon>Clostridia</taxon>
        <taxon>Eubacteriales</taxon>
        <taxon>Oscillospiraceae</taxon>
        <taxon>Ruminococcus</taxon>
    </lineage>
</organism>
<comment type="caution">
    <text evidence="1">The sequence shown here is derived from an EMBL/GenBank/DDBJ whole genome shotgun (WGS) entry which is preliminary data.</text>
</comment>
<protein>
    <submittedName>
        <fullName evidence="1">Uncharacterized protein</fullName>
    </submittedName>
</protein>
<dbReference type="AlphaFoldDB" id="E9S8D5"/>
<proteinExistence type="predicted"/>
<evidence type="ECO:0000313" key="2">
    <source>
        <dbReference type="Proteomes" id="UP000004259"/>
    </source>
</evidence>